<dbReference type="EMBL" id="BGPR01000023">
    <property type="protein sequence ID" value="GBL80834.1"/>
    <property type="molecule type" value="Genomic_DNA"/>
</dbReference>
<comment type="caution">
    <text evidence="2">The sequence shown here is derived from an EMBL/GenBank/DDBJ whole genome shotgun (WGS) entry which is preliminary data.</text>
</comment>
<evidence type="ECO:0000313" key="2">
    <source>
        <dbReference type="EMBL" id="GBL80834.1"/>
    </source>
</evidence>
<protein>
    <submittedName>
        <fullName evidence="2">Uncharacterized protein</fullName>
    </submittedName>
</protein>
<evidence type="ECO:0000256" key="1">
    <source>
        <dbReference type="SAM" id="MobiDB-lite"/>
    </source>
</evidence>
<reference evidence="2 3" key="1">
    <citation type="journal article" date="2019" name="Sci. Rep.">
        <title>Orb-weaving spider Araneus ventricosus genome elucidates the spidroin gene catalogue.</title>
        <authorList>
            <person name="Kono N."/>
            <person name="Nakamura H."/>
            <person name="Ohtoshi R."/>
            <person name="Moran D.A.P."/>
            <person name="Shinohara A."/>
            <person name="Yoshida Y."/>
            <person name="Fujiwara M."/>
            <person name="Mori M."/>
            <person name="Tomita M."/>
            <person name="Arakawa K."/>
        </authorList>
    </citation>
    <scope>NUCLEOTIDE SEQUENCE [LARGE SCALE GENOMIC DNA]</scope>
</reference>
<dbReference type="Proteomes" id="UP000499080">
    <property type="component" value="Unassembled WGS sequence"/>
</dbReference>
<gene>
    <name evidence="2" type="ORF">AVEN_26260_1</name>
</gene>
<keyword evidence="3" id="KW-1185">Reference proteome</keyword>
<sequence length="142" mass="16272">MGGFSLVIFTPRFEATQGLLWDGPRNFEQRSDTEDDAGAVAPPLQPSAPHQREGIWPRRIWRAPGPLTRRNRVSNLEPSGPAVETLPQSHRFPSEWEGVKFLTQYLYQRIWNEILAVRSEKNSTGTISVLATRKRFKVSYCY</sequence>
<feature type="region of interest" description="Disordered" evidence="1">
    <location>
        <begin position="24"/>
        <end position="52"/>
    </location>
</feature>
<organism evidence="2 3">
    <name type="scientific">Araneus ventricosus</name>
    <name type="common">Orbweaver spider</name>
    <name type="synonym">Epeira ventricosa</name>
    <dbReference type="NCBI Taxonomy" id="182803"/>
    <lineage>
        <taxon>Eukaryota</taxon>
        <taxon>Metazoa</taxon>
        <taxon>Ecdysozoa</taxon>
        <taxon>Arthropoda</taxon>
        <taxon>Chelicerata</taxon>
        <taxon>Arachnida</taxon>
        <taxon>Araneae</taxon>
        <taxon>Araneomorphae</taxon>
        <taxon>Entelegynae</taxon>
        <taxon>Araneoidea</taxon>
        <taxon>Araneidae</taxon>
        <taxon>Araneus</taxon>
    </lineage>
</organism>
<accession>A0A4Y2APA3</accession>
<dbReference type="AlphaFoldDB" id="A0A4Y2APA3"/>
<proteinExistence type="predicted"/>
<evidence type="ECO:0000313" key="3">
    <source>
        <dbReference type="Proteomes" id="UP000499080"/>
    </source>
</evidence>
<name>A0A4Y2APA3_ARAVE</name>